<organism evidence="15 16">
    <name type="scientific">Owenia fusiformis</name>
    <name type="common">Polychaete worm</name>
    <dbReference type="NCBI Taxonomy" id="6347"/>
    <lineage>
        <taxon>Eukaryota</taxon>
        <taxon>Metazoa</taxon>
        <taxon>Spiralia</taxon>
        <taxon>Lophotrochozoa</taxon>
        <taxon>Annelida</taxon>
        <taxon>Polychaeta</taxon>
        <taxon>Sedentaria</taxon>
        <taxon>Canalipalpata</taxon>
        <taxon>Sabellida</taxon>
        <taxon>Oweniida</taxon>
        <taxon>Oweniidae</taxon>
        <taxon>Owenia</taxon>
    </lineage>
</organism>
<comment type="caution">
    <text evidence="15">The sequence shown here is derived from an EMBL/GenBank/DDBJ whole genome shotgun (WGS) entry which is preliminary data.</text>
</comment>
<dbReference type="AlphaFoldDB" id="A0A8J1TKC5"/>
<dbReference type="InterPro" id="IPR026570">
    <property type="entry name" value="CCDC86"/>
</dbReference>
<keyword evidence="7" id="KW-0690">Ribosome biogenesis</keyword>
<comment type="similarity">
    <text evidence="4">Belongs to the CGR1 family.</text>
</comment>
<keyword evidence="10" id="KW-0164">Citrullination</keyword>
<evidence type="ECO:0000256" key="10">
    <source>
        <dbReference type="ARBA" id="ARBA00022934"/>
    </source>
</evidence>
<keyword evidence="6" id="KW-0158">Chromosome</keyword>
<feature type="region of interest" description="Disordered" evidence="14">
    <location>
        <begin position="1"/>
        <end position="96"/>
    </location>
</feature>
<dbReference type="PANTHER" id="PTHR13557:SF1">
    <property type="entry name" value="COILED-COIL DOMAIN-CONTAINING PROTEIN 86"/>
    <property type="match status" value="1"/>
</dbReference>
<evidence type="ECO:0000313" key="16">
    <source>
        <dbReference type="Proteomes" id="UP000749559"/>
    </source>
</evidence>
<dbReference type="Pfam" id="PF03879">
    <property type="entry name" value="Cgr1"/>
    <property type="match status" value="1"/>
</dbReference>
<keyword evidence="16" id="KW-1185">Reference proteome</keyword>
<evidence type="ECO:0000256" key="4">
    <source>
        <dbReference type="ARBA" id="ARBA00007869"/>
    </source>
</evidence>
<dbReference type="Proteomes" id="UP000749559">
    <property type="component" value="Unassembled WGS sequence"/>
</dbReference>
<name>A0A8J1TKC5_OWEFU</name>
<keyword evidence="12" id="KW-0539">Nucleus</keyword>
<keyword evidence="11" id="KW-0175">Coiled coil</keyword>
<comment type="function">
    <text evidence="1">Involved in nucleolar integrity and required for processing of the pre-rRNA for the 60S ribosome subunit.</text>
</comment>
<dbReference type="InterPro" id="IPR005579">
    <property type="entry name" value="Cgr1-like"/>
</dbReference>
<evidence type="ECO:0000256" key="11">
    <source>
        <dbReference type="ARBA" id="ARBA00023054"/>
    </source>
</evidence>
<evidence type="ECO:0000256" key="5">
    <source>
        <dbReference type="ARBA" id="ARBA00016738"/>
    </source>
</evidence>
<feature type="compositionally biased region" description="Basic and acidic residues" evidence="14">
    <location>
        <begin position="50"/>
        <end position="96"/>
    </location>
</feature>
<comment type="subcellular location">
    <subcellularLocation>
        <location evidence="2">Chromosome</location>
    </subcellularLocation>
    <subcellularLocation>
        <location evidence="3">Nucleus</location>
        <location evidence="3">Nucleolus</location>
    </subcellularLocation>
</comment>
<evidence type="ECO:0000313" key="15">
    <source>
        <dbReference type="EMBL" id="CAH1801849.1"/>
    </source>
</evidence>
<dbReference type="GO" id="GO:0005694">
    <property type="term" value="C:chromosome"/>
    <property type="evidence" value="ECO:0007669"/>
    <property type="project" value="UniProtKB-SubCell"/>
</dbReference>
<evidence type="ECO:0000256" key="6">
    <source>
        <dbReference type="ARBA" id="ARBA00022454"/>
    </source>
</evidence>
<evidence type="ECO:0000256" key="7">
    <source>
        <dbReference type="ARBA" id="ARBA00022517"/>
    </source>
</evidence>
<protein>
    <recommendedName>
        <fullName evidence="5">Coiled-coil domain-containing protein 86</fullName>
    </recommendedName>
</protein>
<evidence type="ECO:0000256" key="2">
    <source>
        <dbReference type="ARBA" id="ARBA00004286"/>
    </source>
</evidence>
<reference evidence="15" key="1">
    <citation type="submission" date="2022-03" db="EMBL/GenBank/DDBJ databases">
        <authorList>
            <person name="Martin C."/>
        </authorList>
    </citation>
    <scope>NUCLEOTIDE SEQUENCE</scope>
</reference>
<evidence type="ECO:0000256" key="9">
    <source>
        <dbReference type="ARBA" id="ARBA00022553"/>
    </source>
</evidence>
<gene>
    <name evidence="15" type="ORF">OFUS_LOCUS25588</name>
</gene>
<evidence type="ECO:0000256" key="3">
    <source>
        <dbReference type="ARBA" id="ARBA00004604"/>
    </source>
</evidence>
<dbReference type="PANTHER" id="PTHR13557">
    <property type="entry name" value="COILED-COIL DOMAIN-CONTAINING PROTEIN 86"/>
    <property type="match status" value="1"/>
</dbReference>
<comment type="function">
    <text evidence="13">Required for proper chromosome segregation during mitosis and error-free mitotic progression.</text>
</comment>
<evidence type="ECO:0000256" key="14">
    <source>
        <dbReference type="SAM" id="MobiDB-lite"/>
    </source>
</evidence>
<feature type="compositionally biased region" description="Polar residues" evidence="14">
    <location>
        <begin position="1"/>
        <end position="12"/>
    </location>
</feature>
<keyword evidence="9" id="KW-0597">Phosphoprotein</keyword>
<dbReference type="GO" id="GO:0006364">
    <property type="term" value="P:rRNA processing"/>
    <property type="evidence" value="ECO:0007669"/>
    <property type="project" value="UniProtKB-KW"/>
</dbReference>
<proteinExistence type="inferred from homology"/>
<sequence>MTKTVENTTAPEGTTVPRGKPKSGRLWKPVRTERHSNFSKPKTSKSSWARKMEEKNLKKAVKSYEKELQTKRAEEKELKRKRQEEHHKVKAENQKKAEVVQPIKNLAKLKRMKKKSLRKIVKR</sequence>
<feature type="compositionally biased region" description="Polar residues" evidence="14">
    <location>
        <begin position="38"/>
        <end position="47"/>
    </location>
</feature>
<dbReference type="GO" id="GO:0005730">
    <property type="term" value="C:nucleolus"/>
    <property type="evidence" value="ECO:0007669"/>
    <property type="project" value="UniProtKB-SubCell"/>
</dbReference>
<evidence type="ECO:0000256" key="8">
    <source>
        <dbReference type="ARBA" id="ARBA00022552"/>
    </source>
</evidence>
<evidence type="ECO:0000256" key="1">
    <source>
        <dbReference type="ARBA" id="ARBA00004090"/>
    </source>
</evidence>
<dbReference type="EMBL" id="CAIIXF020000012">
    <property type="protein sequence ID" value="CAH1801849.1"/>
    <property type="molecule type" value="Genomic_DNA"/>
</dbReference>
<dbReference type="OrthoDB" id="277961at2759"/>
<evidence type="ECO:0000256" key="12">
    <source>
        <dbReference type="ARBA" id="ARBA00023242"/>
    </source>
</evidence>
<evidence type="ECO:0000256" key="13">
    <source>
        <dbReference type="ARBA" id="ARBA00093307"/>
    </source>
</evidence>
<accession>A0A8J1TKC5</accession>
<keyword evidence="8" id="KW-0698">rRNA processing</keyword>